<dbReference type="OrthoDB" id="185373at2759"/>
<dbReference type="GO" id="GO:0006417">
    <property type="term" value="P:regulation of translation"/>
    <property type="evidence" value="ECO:0007669"/>
    <property type="project" value="UniProtKB-KW"/>
</dbReference>
<dbReference type="Pfam" id="PF22330">
    <property type="entry name" value="Rib_mS39_PPR"/>
    <property type="match status" value="1"/>
</dbReference>
<dbReference type="GO" id="GO:0005739">
    <property type="term" value="C:mitochondrion"/>
    <property type="evidence" value="ECO:0007669"/>
    <property type="project" value="UniProtKB-SubCell"/>
</dbReference>
<keyword evidence="4" id="KW-0677">Repeat</keyword>
<dbReference type="PANTHER" id="PTHR16276:SF1">
    <property type="entry name" value="SMALL RIBOSOMAL SUBUNIT PROTEIN MS39"/>
    <property type="match status" value="1"/>
</dbReference>
<evidence type="ECO:0000256" key="2">
    <source>
        <dbReference type="ARBA" id="ARBA00008551"/>
    </source>
</evidence>
<evidence type="ECO:0000256" key="8">
    <source>
        <dbReference type="ARBA" id="ARBA00022980"/>
    </source>
</evidence>
<keyword evidence="13" id="KW-1185">Reference proteome</keyword>
<dbReference type="Proteomes" id="UP000494163">
    <property type="component" value="Chromosome 2R"/>
</dbReference>
<dbReference type="PANTHER" id="PTHR16276">
    <property type="entry name" value="PENTATRICOPEPTIDE REPEAT DOMAIN-CONTAINING PROTEIN 3"/>
    <property type="match status" value="1"/>
</dbReference>
<evidence type="ECO:0000256" key="11">
    <source>
        <dbReference type="ARBA" id="ARBA00035134"/>
    </source>
</evidence>
<keyword evidence="5" id="KW-0810">Translation regulation</keyword>
<dbReference type="InterPro" id="IPR037387">
    <property type="entry name" value="PTCD3"/>
</dbReference>
<dbReference type="Gene3D" id="1.25.40.10">
    <property type="entry name" value="Tetratricopeptide repeat domain"/>
    <property type="match status" value="1"/>
</dbReference>
<evidence type="ECO:0000256" key="9">
    <source>
        <dbReference type="ARBA" id="ARBA00023128"/>
    </source>
</evidence>
<evidence type="ECO:0000256" key="1">
    <source>
        <dbReference type="ARBA" id="ARBA00004173"/>
    </source>
</evidence>
<keyword evidence="3" id="KW-0699">rRNA-binding</keyword>
<keyword evidence="9" id="KW-0496">Mitochondrion</keyword>
<dbReference type="FunFam" id="1.25.40.10:FF:001004">
    <property type="entry name" value="Protein PTCD3 homolog, mitochondrial"/>
    <property type="match status" value="1"/>
</dbReference>
<evidence type="ECO:0000256" key="6">
    <source>
        <dbReference type="ARBA" id="ARBA00022884"/>
    </source>
</evidence>
<dbReference type="Pfam" id="PF13812">
    <property type="entry name" value="PPR_3"/>
    <property type="match status" value="1"/>
</dbReference>
<organism evidence="12 13">
    <name type="scientific">Drosophila busckii</name>
    <name type="common">Fruit fly</name>
    <dbReference type="NCBI Taxonomy" id="30019"/>
    <lineage>
        <taxon>Eukaryota</taxon>
        <taxon>Metazoa</taxon>
        <taxon>Ecdysozoa</taxon>
        <taxon>Arthropoda</taxon>
        <taxon>Hexapoda</taxon>
        <taxon>Insecta</taxon>
        <taxon>Pterygota</taxon>
        <taxon>Neoptera</taxon>
        <taxon>Endopterygota</taxon>
        <taxon>Diptera</taxon>
        <taxon>Brachycera</taxon>
        <taxon>Muscomorpha</taxon>
        <taxon>Ephydroidea</taxon>
        <taxon>Drosophilidae</taxon>
        <taxon>Drosophila</taxon>
    </lineage>
</organism>
<dbReference type="GO" id="GO:0005840">
    <property type="term" value="C:ribosome"/>
    <property type="evidence" value="ECO:0007669"/>
    <property type="project" value="UniProtKB-KW"/>
</dbReference>
<evidence type="ECO:0000256" key="5">
    <source>
        <dbReference type="ARBA" id="ARBA00022845"/>
    </source>
</evidence>
<dbReference type="GO" id="GO:0019843">
    <property type="term" value="F:rRNA binding"/>
    <property type="evidence" value="ECO:0007669"/>
    <property type="project" value="UniProtKB-KW"/>
</dbReference>
<dbReference type="GO" id="GO:0043024">
    <property type="term" value="F:ribosomal small subunit binding"/>
    <property type="evidence" value="ECO:0007669"/>
    <property type="project" value="InterPro"/>
</dbReference>
<reference evidence="12 13" key="1">
    <citation type="submission" date="2015-08" db="EMBL/GenBank/DDBJ databases">
        <title>Ancestral chromatin configuration constrains chromatin evolution on differentiating sex chromosomes in Drosophila.</title>
        <authorList>
            <person name="Zhou Q."/>
            <person name="Bachtrog D."/>
        </authorList>
    </citation>
    <scope>NUCLEOTIDE SEQUENCE [LARGE SCALE GENOMIC DNA]</scope>
    <source>
        <tissue evidence="12">Whole larvae</tissue>
    </source>
</reference>
<proteinExistence type="inferred from homology"/>
<evidence type="ECO:0000256" key="3">
    <source>
        <dbReference type="ARBA" id="ARBA00022730"/>
    </source>
</evidence>
<dbReference type="EMBL" id="CP012524">
    <property type="protein sequence ID" value="ALC41134.1"/>
    <property type="molecule type" value="Genomic_DNA"/>
</dbReference>
<accession>A0A0M4E8P4</accession>
<dbReference type="InterPro" id="IPR055063">
    <property type="entry name" value="Rib_mS39_PPR"/>
</dbReference>
<name>A0A0M4E8P4_DROBS</name>
<keyword evidence="8" id="KW-0689">Ribosomal protein</keyword>
<dbReference type="InterPro" id="IPR002885">
    <property type="entry name" value="PPR_rpt"/>
</dbReference>
<evidence type="ECO:0000313" key="12">
    <source>
        <dbReference type="EMBL" id="ALC41134.1"/>
    </source>
</evidence>
<dbReference type="AlphaFoldDB" id="A0A0M4E8P4"/>
<comment type="similarity">
    <text evidence="2">Belongs to the mitochondrion-specific ribosomal protein mS39 family.</text>
</comment>
<dbReference type="STRING" id="30019.A0A0M4E8P4"/>
<keyword evidence="10" id="KW-0687">Ribonucleoprotein</keyword>
<evidence type="ECO:0000256" key="4">
    <source>
        <dbReference type="ARBA" id="ARBA00022737"/>
    </source>
</evidence>
<sequence>MYLTRHLRLLPRRNVGRQLASGNSTHCNYTTAAPAEEHIEIPSRIERSPTDVLQALAGTVGRDPTAPHYKYHDDPFLIPMSNMAKRTFALSKEAGRKAANWIKEEHHELFMHQEAQPAIEKFAPRMVYTEESEVDAGTLERLIAQGDLADAVLVYNTMETKGIEVSAELKQSLLEMVCFYNNQEPLPEDYIEERWFTQNSRRRERSAKTWKDGDLAEKLYGAIEPKTPEAYAALIRGMAKYLQCERAYALLQEANERGLQLDTGSFNAIIQIVSLLKNTAEQRWQLCQELLQQMCEQQLQPNLGTMNALLECISTFGNFKLARTAALKVLPEFKQLGIAPSLGSYYFLLIIFCRERAPVSHVIVDILNDIAGKEFKIQHPKDTYFFATAMDVCRNHLHDKALAKKVNELLHTGNNYDLVGDSFKEAVYYRNYLALLCQTESIDDFMRTYDQLVPNIYTPEPGIMEEILRALEINGAIEQMPRIWSDMVVFDHVHQERLLLLVLRIMVDNKPNLQLPAHELLSEQCAKVALDMFSSIEEPRRYKKLNFTGQMLGDILTLLVRCESSFEKATEVLAYIDKQQHRIPGTPADSALLEFVDAAVIQKAPSQALVALQYAVDNNMETTTLAQRINDGFTLNEVHLAKLKSLVGDSFLNK</sequence>
<dbReference type="GO" id="GO:0032543">
    <property type="term" value="P:mitochondrial translation"/>
    <property type="evidence" value="ECO:0007669"/>
    <property type="project" value="InterPro"/>
</dbReference>
<evidence type="ECO:0000313" key="13">
    <source>
        <dbReference type="Proteomes" id="UP000494163"/>
    </source>
</evidence>
<evidence type="ECO:0000256" key="7">
    <source>
        <dbReference type="ARBA" id="ARBA00022946"/>
    </source>
</evidence>
<keyword evidence="7" id="KW-0809">Transit peptide</keyword>
<dbReference type="InterPro" id="IPR011990">
    <property type="entry name" value="TPR-like_helical_dom_sf"/>
</dbReference>
<dbReference type="SMR" id="A0A0M4E8P4"/>
<dbReference type="GO" id="GO:1990904">
    <property type="term" value="C:ribonucleoprotein complex"/>
    <property type="evidence" value="ECO:0007669"/>
    <property type="project" value="UniProtKB-KW"/>
</dbReference>
<keyword evidence="6" id="KW-0694">RNA-binding</keyword>
<gene>
    <name evidence="12" type="ORF">Dbus_chr2Rg713</name>
</gene>
<protein>
    <recommendedName>
        <fullName evidence="11">Small ribosomal subunit protein mS39</fullName>
    </recommendedName>
</protein>
<evidence type="ECO:0000256" key="10">
    <source>
        <dbReference type="ARBA" id="ARBA00023274"/>
    </source>
</evidence>
<dbReference type="OMA" id="FMHQEAQ"/>
<comment type="subcellular location">
    <subcellularLocation>
        <location evidence="1">Mitochondrion</location>
    </subcellularLocation>
</comment>